<organism evidence="2 3">
    <name type="scientific">Pelobates cultripes</name>
    <name type="common">Western spadefoot toad</name>
    <dbReference type="NCBI Taxonomy" id="61616"/>
    <lineage>
        <taxon>Eukaryota</taxon>
        <taxon>Metazoa</taxon>
        <taxon>Chordata</taxon>
        <taxon>Craniata</taxon>
        <taxon>Vertebrata</taxon>
        <taxon>Euteleostomi</taxon>
        <taxon>Amphibia</taxon>
        <taxon>Batrachia</taxon>
        <taxon>Anura</taxon>
        <taxon>Pelobatoidea</taxon>
        <taxon>Pelobatidae</taxon>
        <taxon>Pelobates</taxon>
    </lineage>
</organism>
<feature type="transmembrane region" description="Helical" evidence="1">
    <location>
        <begin position="203"/>
        <end position="221"/>
    </location>
</feature>
<dbReference type="PANTHER" id="PTHR33802:SF3">
    <property type="match status" value="1"/>
</dbReference>
<feature type="transmembrane region" description="Helical" evidence="1">
    <location>
        <begin position="101"/>
        <end position="118"/>
    </location>
</feature>
<evidence type="ECO:0000313" key="2">
    <source>
        <dbReference type="EMBL" id="CAH2284629.1"/>
    </source>
</evidence>
<feature type="transmembrane region" description="Helical" evidence="1">
    <location>
        <begin position="124"/>
        <end position="143"/>
    </location>
</feature>
<feature type="transmembrane region" description="Helical" evidence="1">
    <location>
        <begin position="233"/>
        <end position="250"/>
    </location>
</feature>
<name>A0AAD1RZK4_PELCU</name>
<keyword evidence="1" id="KW-1133">Transmembrane helix</keyword>
<dbReference type="PANTHER" id="PTHR33802">
    <property type="entry name" value="SI:CH211-161H7.5-RELATED"/>
    <property type="match status" value="1"/>
</dbReference>
<feature type="transmembrane region" description="Helical" evidence="1">
    <location>
        <begin position="7"/>
        <end position="28"/>
    </location>
</feature>
<evidence type="ECO:0000313" key="3">
    <source>
        <dbReference type="Proteomes" id="UP001295444"/>
    </source>
</evidence>
<dbReference type="Proteomes" id="UP001295444">
    <property type="component" value="Chromosome 04"/>
</dbReference>
<dbReference type="EMBL" id="OW240915">
    <property type="protein sequence ID" value="CAH2284629.1"/>
    <property type="molecule type" value="Genomic_DNA"/>
</dbReference>
<feature type="transmembrane region" description="Helical" evidence="1">
    <location>
        <begin position="59"/>
        <end position="81"/>
    </location>
</feature>
<proteinExistence type="predicted"/>
<feature type="transmembrane region" description="Helical" evidence="1">
    <location>
        <begin position="177"/>
        <end position="197"/>
    </location>
</feature>
<sequence>MSAYNKLLGALIILSVVSYICTVIFNVISAIGKGGLFNTIASNVSDKYPLDVTPAGWTFSIWSVIYIWNGLWIVYVLSTLFRRSKDEYIYAKLGIHPPEFFTMWILNNSINIGWLFIWDKEYLIFSNVFLVLIPITCFMMLQISCSRCYRHRKILAENYRVDLWCTRILVHNGLAMYATWTSIATIINFGMVLKYYVPIRDPGVSSMVLCLVFFALVFWFLMETFVFEKYLRYTFTIYPVAIVATVGVYFGKETSSTAETDVLKVTAGNLINIVLFISHSGYCHLFVLISASCIACFLRFTLFFSCGKLRPLFKEAKYDHQKTKVEMKTSDIQTAQINGHTNPIPLEMIESL</sequence>
<dbReference type="AlphaFoldDB" id="A0AAD1RZK4"/>
<evidence type="ECO:0000256" key="1">
    <source>
        <dbReference type="SAM" id="Phobius"/>
    </source>
</evidence>
<keyword evidence="1" id="KW-0812">Transmembrane</keyword>
<keyword evidence="1" id="KW-0472">Membrane</keyword>
<protein>
    <submittedName>
        <fullName evidence="2">Uncharacterized protein</fullName>
    </submittedName>
</protein>
<keyword evidence="3" id="KW-1185">Reference proteome</keyword>
<feature type="transmembrane region" description="Helical" evidence="1">
    <location>
        <begin position="270"/>
        <end position="300"/>
    </location>
</feature>
<gene>
    <name evidence="2" type="ORF">PECUL_23A057312</name>
</gene>
<reference evidence="2" key="1">
    <citation type="submission" date="2022-03" db="EMBL/GenBank/DDBJ databases">
        <authorList>
            <person name="Alioto T."/>
            <person name="Alioto T."/>
            <person name="Gomez Garrido J."/>
        </authorList>
    </citation>
    <scope>NUCLEOTIDE SEQUENCE</scope>
</reference>
<accession>A0AAD1RZK4</accession>